<proteinExistence type="predicted"/>
<organism evidence="1 2">
    <name type="scientific">Duganella aquatilis</name>
    <dbReference type="NCBI Taxonomy" id="2666082"/>
    <lineage>
        <taxon>Bacteria</taxon>
        <taxon>Pseudomonadati</taxon>
        <taxon>Pseudomonadota</taxon>
        <taxon>Betaproteobacteria</taxon>
        <taxon>Burkholderiales</taxon>
        <taxon>Oxalobacteraceae</taxon>
        <taxon>Telluria group</taxon>
        <taxon>Duganella</taxon>
    </lineage>
</organism>
<sequence length="259" mass="28796">MPNADLDGPLVDFNERTKQVREIMAVVEAASRSPGILTTSRAGIDLSAINIRTANTANSMALIFLASGFEDFIREEAVQCANYLMDKYSGMPEASKHSIRDTYWIVSRERLKFMKSVLVKKLPDAALIAQVKTVLDALDGFVVKDDSTKMSTNVFGFHTNNFRPNVVAEIFGRLEIKQLGAQLSDSAKLKGHFGVTKKTDCEIKLLAKWNEFYDRRNDTVHSLGGSSGYAIELIIGYIEFFELTAEALKGVLAKTLETW</sequence>
<dbReference type="AlphaFoldDB" id="A0A844CW93"/>
<keyword evidence="2" id="KW-1185">Reference proteome</keyword>
<reference evidence="1 2" key="1">
    <citation type="submission" date="2019-11" db="EMBL/GenBank/DDBJ databases">
        <title>Novel species isolated from a subtropical stream in China.</title>
        <authorList>
            <person name="Lu H."/>
        </authorList>
    </citation>
    <scope>NUCLEOTIDE SEQUENCE [LARGE SCALE GENOMIC DNA]</scope>
    <source>
        <strain evidence="1 2">FT26W</strain>
    </source>
</reference>
<dbReference type="Proteomes" id="UP000439986">
    <property type="component" value="Unassembled WGS sequence"/>
</dbReference>
<comment type="caution">
    <text evidence="1">The sequence shown here is derived from an EMBL/GenBank/DDBJ whole genome shotgun (WGS) entry which is preliminary data.</text>
</comment>
<evidence type="ECO:0000313" key="2">
    <source>
        <dbReference type="Proteomes" id="UP000439986"/>
    </source>
</evidence>
<accession>A0A844CW93</accession>
<dbReference type="RefSeq" id="WP_154356064.1">
    <property type="nucleotide sequence ID" value="NZ_WKJL01000001.1"/>
</dbReference>
<gene>
    <name evidence="1" type="ORF">GJ698_02915</name>
</gene>
<protein>
    <recommendedName>
        <fullName evidence="3">RiboL-PSP-HEPN domain-containing protein</fullName>
    </recommendedName>
</protein>
<name>A0A844CW93_9BURK</name>
<evidence type="ECO:0008006" key="3">
    <source>
        <dbReference type="Google" id="ProtNLM"/>
    </source>
</evidence>
<evidence type="ECO:0000313" key="1">
    <source>
        <dbReference type="EMBL" id="MRW83041.1"/>
    </source>
</evidence>
<dbReference type="EMBL" id="WKJL01000001">
    <property type="protein sequence ID" value="MRW83041.1"/>
    <property type="molecule type" value="Genomic_DNA"/>
</dbReference>